<sequence length="308" mass="34037">MQKQPVIIDTDPGIDDAFAIVPALFNEKLDVQLISTVPGNVNVDLTTENALSLLQFLDVDIPVAKGAENPLIVELEDASYYHGETGLGGYEFPPLTRKEIDKNGIQAMAETILSNEHDTTILALGPLTNIALLLHTFPEVKDHIEQIIIMGGSLTHGNTTSIAEFNIYSDPHAAEMVFESGLNMTMIGLNVTYDAIIYTSQIEKIQKMGEMGEMLTSILSYYRSGTFESGLRMHDSCTLAYLEDPSIFRTEKMKVKVLTDDYGRGATVINLDESSSESNMNVAVGINVERFQEWMVDSLQQAADRLYD</sequence>
<dbReference type="Pfam" id="PF01156">
    <property type="entry name" value="IU_nuc_hydro"/>
    <property type="match status" value="1"/>
</dbReference>
<dbReference type="PANTHER" id="PTHR12304:SF15">
    <property type="entry name" value="NON-SPECIFIC RIBONUCLEOSIDE HYDROLASE RIHC"/>
    <property type="match status" value="1"/>
</dbReference>
<dbReference type="Proteomes" id="UP001171751">
    <property type="component" value="Unassembled WGS sequence"/>
</dbReference>
<name>A0AA43RKQ6_9LACT</name>
<evidence type="ECO:0000256" key="1">
    <source>
        <dbReference type="ARBA" id="ARBA00022801"/>
    </source>
</evidence>
<dbReference type="InterPro" id="IPR001910">
    <property type="entry name" value="Inosine/uridine_hydrolase_dom"/>
</dbReference>
<reference evidence="4" key="1">
    <citation type="submission" date="2023-07" db="EMBL/GenBank/DDBJ databases">
        <title>Between Cages and Wild: Unraveling the Impact of Captivity on Animal Microbiomes and Antimicrobial Resistance.</title>
        <authorList>
            <person name="Schmartz G.P."/>
            <person name="Rehner J."/>
            <person name="Schuff M.J."/>
            <person name="Becker S.L."/>
            <person name="Kravczyk M."/>
            <person name="Gurevich A."/>
            <person name="Francke R."/>
            <person name="Mueller R."/>
            <person name="Keller V."/>
            <person name="Keller A."/>
        </authorList>
    </citation>
    <scope>NUCLEOTIDE SEQUENCE</scope>
    <source>
        <strain evidence="4">S39M_St_73</strain>
    </source>
</reference>
<dbReference type="NCBIfam" id="NF008036">
    <property type="entry name" value="PRK10768.1"/>
    <property type="match status" value="1"/>
</dbReference>
<dbReference type="CDD" id="cd02651">
    <property type="entry name" value="nuc_hydro_IU_UC_XIUA"/>
    <property type="match status" value="1"/>
</dbReference>
<dbReference type="GO" id="GO:0005829">
    <property type="term" value="C:cytosol"/>
    <property type="evidence" value="ECO:0007669"/>
    <property type="project" value="TreeGrafter"/>
</dbReference>
<gene>
    <name evidence="4" type="primary">rihC</name>
    <name evidence="4" type="ORF">Q4F26_01145</name>
</gene>
<evidence type="ECO:0000313" key="4">
    <source>
        <dbReference type="EMBL" id="MDO5456927.1"/>
    </source>
</evidence>
<keyword evidence="5" id="KW-1185">Reference proteome</keyword>
<dbReference type="SUPFAM" id="SSF53590">
    <property type="entry name" value="Nucleoside hydrolase"/>
    <property type="match status" value="1"/>
</dbReference>
<dbReference type="GO" id="GO:0008477">
    <property type="term" value="F:purine nucleosidase activity"/>
    <property type="evidence" value="ECO:0007669"/>
    <property type="project" value="TreeGrafter"/>
</dbReference>
<evidence type="ECO:0000256" key="2">
    <source>
        <dbReference type="ARBA" id="ARBA00023295"/>
    </source>
</evidence>
<dbReference type="InterPro" id="IPR023186">
    <property type="entry name" value="IUNH"/>
</dbReference>
<evidence type="ECO:0000259" key="3">
    <source>
        <dbReference type="Pfam" id="PF01156"/>
    </source>
</evidence>
<dbReference type="EC" id="3.2.2.-" evidence="4"/>
<proteinExistence type="predicted"/>
<dbReference type="PANTHER" id="PTHR12304">
    <property type="entry name" value="INOSINE-URIDINE PREFERRING NUCLEOSIDE HYDROLASE"/>
    <property type="match status" value="1"/>
</dbReference>
<evidence type="ECO:0000313" key="5">
    <source>
        <dbReference type="Proteomes" id="UP001171751"/>
    </source>
</evidence>
<keyword evidence="2 4" id="KW-0326">Glycosidase</keyword>
<dbReference type="EMBL" id="JAUNQW010000003">
    <property type="protein sequence ID" value="MDO5456927.1"/>
    <property type="molecule type" value="Genomic_DNA"/>
</dbReference>
<dbReference type="InterPro" id="IPR036452">
    <property type="entry name" value="Ribo_hydro-like"/>
</dbReference>
<dbReference type="GO" id="GO:0006152">
    <property type="term" value="P:purine nucleoside catabolic process"/>
    <property type="evidence" value="ECO:0007669"/>
    <property type="project" value="TreeGrafter"/>
</dbReference>
<accession>A0AA43RKQ6</accession>
<dbReference type="AlphaFoldDB" id="A0AA43RKQ6"/>
<dbReference type="Gene3D" id="3.90.245.10">
    <property type="entry name" value="Ribonucleoside hydrolase-like"/>
    <property type="match status" value="1"/>
</dbReference>
<comment type="caution">
    <text evidence="4">The sequence shown here is derived from an EMBL/GenBank/DDBJ whole genome shotgun (WGS) entry which is preliminary data.</text>
</comment>
<feature type="domain" description="Inosine/uridine-preferring nucleoside hydrolase" evidence="3">
    <location>
        <begin position="6"/>
        <end position="293"/>
    </location>
</feature>
<keyword evidence="1 4" id="KW-0378">Hydrolase</keyword>
<protein>
    <submittedName>
        <fullName evidence="4">Ribonucleoside hydrolase RihC</fullName>
        <ecNumber evidence="4">3.2.2.-</ecNumber>
    </submittedName>
</protein>
<organism evidence="4 5">
    <name type="scientific">Atopococcus tabaci</name>
    <dbReference type="NCBI Taxonomy" id="269774"/>
    <lineage>
        <taxon>Bacteria</taxon>
        <taxon>Bacillati</taxon>
        <taxon>Bacillota</taxon>
        <taxon>Bacilli</taxon>
        <taxon>Lactobacillales</taxon>
        <taxon>Carnobacteriaceae</taxon>
        <taxon>Atopococcus</taxon>
    </lineage>
</organism>